<dbReference type="InterPro" id="IPR011545">
    <property type="entry name" value="DEAD/DEAH_box_helicase_dom"/>
</dbReference>
<dbReference type="GO" id="GO:0005524">
    <property type="term" value="F:ATP binding"/>
    <property type="evidence" value="ECO:0007669"/>
    <property type="project" value="UniProtKB-KW"/>
</dbReference>
<feature type="region of interest" description="Disordered" evidence="6">
    <location>
        <begin position="93"/>
        <end position="116"/>
    </location>
</feature>
<dbReference type="PANTHER" id="PTHR13710:SF154">
    <property type="entry name" value="RECQ HELICASE, PUTATIVE (AFU_ORTHOLOGUE AFUA_6G14720)-RELATED"/>
    <property type="match status" value="1"/>
</dbReference>
<gene>
    <name evidence="9" type="ORF">CPLU01_15884</name>
</gene>
<dbReference type="GO" id="GO:0009378">
    <property type="term" value="F:four-way junction helicase activity"/>
    <property type="evidence" value="ECO:0007669"/>
    <property type="project" value="TreeGrafter"/>
</dbReference>
<dbReference type="GO" id="GO:0003676">
    <property type="term" value="F:nucleic acid binding"/>
    <property type="evidence" value="ECO:0007669"/>
    <property type="project" value="InterPro"/>
</dbReference>
<dbReference type="PANTHER" id="PTHR13710">
    <property type="entry name" value="DNA HELICASE RECQ FAMILY MEMBER"/>
    <property type="match status" value="1"/>
</dbReference>
<dbReference type="SUPFAM" id="SSF52540">
    <property type="entry name" value="P-loop containing nucleoside triphosphate hydrolases"/>
    <property type="match status" value="1"/>
</dbReference>
<dbReference type="EC" id="5.6.2.4" evidence="5"/>
<evidence type="ECO:0000256" key="4">
    <source>
        <dbReference type="ARBA" id="ARBA00034617"/>
    </source>
</evidence>
<dbReference type="SMART" id="SM00490">
    <property type="entry name" value="HELICc"/>
    <property type="match status" value="1"/>
</dbReference>
<feature type="domain" description="Helicase C-terminal" evidence="8">
    <location>
        <begin position="1089"/>
        <end position="1253"/>
    </location>
</feature>
<proteinExistence type="inferred from homology"/>
<protein>
    <recommendedName>
        <fullName evidence="5">DNA 3'-5' helicase</fullName>
        <ecNumber evidence="5">5.6.2.4</ecNumber>
    </recommendedName>
</protein>
<dbReference type="GO" id="GO:0043138">
    <property type="term" value="F:3'-5' DNA helicase activity"/>
    <property type="evidence" value="ECO:0007669"/>
    <property type="project" value="UniProtKB-EC"/>
</dbReference>
<dbReference type="InterPro" id="IPR027417">
    <property type="entry name" value="P-loop_NTPase"/>
</dbReference>
<keyword evidence="2" id="KW-0547">Nucleotide-binding</keyword>
<dbReference type="EMBL" id="WIGO01000674">
    <property type="protein sequence ID" value="KAF6806658.1"/>
    <property type="molecule type" value="Genomic_DNA"/>
</dbReference>
<name>A0A8H6MSI0_9PEZI</name>
<dbReference type="SMART" id="SM00487">
    <property type="entry name" value="DEXDc"/>
    <property type="match status" value="1"/>
</dbReference>
<evidence type="ECO:0000256" key="1">
    <source>
        <dbReference type="ARBA" id="ARBA00005446"/>
    </source>
</evidence>
<reference evidence="9" key="1">
    <citation type="journal article" date="2020" name="Phytopathology">
        <title>Genome Sequence Resources of Colletotrichum truncatum, C. plurivorum, C. musicola, and C. sojae: Four Species Pathogenic to Soybean (Glycine max).</title>
        <authorList>
            <person name="Rogerio F."/>
            <person name="Boufleur T.R."/>
            <person name="Ciampi-Guillardi M."/>
            <person name="Sukno S.A."/>
            <person name="Thon M.R."/>
            <person name="Massola Junior N.S."/>
            <person name="Baroncelli R."/>
        </authorList>
    </citation>
    <scope>NUCLEOTIDE SEQUENCE</scope>
    <source>
        <strain evidence="9">LFN00145</strain>
    </source>
</reference>
<dbReference type="Pfam" id="PF00271">
    <property type="entry name" value="Helicase_C"/>
    <property type="match status" value="1"/>
</dbReference>
<evidence type="ECO:0000256" key="5">
    <source>
        <dbReference type="ARBA" id="ARBA00034808"/>
    </source>
</evidence>
<feature type="domain" description="Helicase ATP-binding" evidence="7">
    <location>
        <begin position="897"/>
        <end position="1057"/>
    </location>
</feature>
<dbReference type="PROSITE" id="PS51192">
    <property type="entry name" value="HELICASE_ATP_BIND_1"/>
    <property type="match status" value="1"/>
</dbReference>
<dbReference type="PROSITE" id="PS51194">
    <property type="entry name" value="HELICASE_CTER"/>
    <property type="match status" value="1"/>
</dbReference>
<dbReference type="CDD" id="cd17920">
    <property type="entry name" value="DEXHc_RecQ"/>
    <property type="match status" value="1"/>
</dbReference>
<feature type="non-terminal residue" evidence="9">
    <location>
        <position position="1564"/>
    </location>
</feature>
<sequence>MQYPPPTGPPVAHIAAPITDGIRCNQCPYVCRRVQTIQDHCRKAHGWVNSHKRGGDMRKKAREEREVPWTTGITCQRFCVSRSGKRWFEVGREGAAAGSTQPAGESPAERAASSIQQLRLSQAERVKASHDELIRVTSERLEPNPWLHRVGWAVHLQGLNLSQLRATTGPIQEDEGVLDAMWSTLNTVLDQARGTCSPNTVGHAVLFEVQRKEADVKPVRPFDNRLEDDTWARYKDVWRVLLCVWHRTQEMDDEKRPPYRLTVEQGELWDRFEEAVGTGTSITTQDKAERAGLDMLVGMLDHQLKRGHYENALVSALAVMGINEEGGWVDIKDFTTKFSAVIKVARMLVVHQAVVEQRDEVATLEMEMGREEAEDRVVSLFQRVRGKVQRFMTRTSGDKEAEPTPMDWIIDTRTYGMHIQYNTAVAGVIDWVGDRVSHRRARFTMGQLSDALHELVRESRGLLAELTMLVAPDEGFGVLRPDGHEMDLAAQLPPIPWSSIEDDHSETKVGYSFLSDDRNEWVGKADGWVFRRLTDCAEARRRWGLEGSRGGASPFDERAVRDYGHTFEQLRERLWMLLHMLGGQPGRATEIGGLRMVNTANGGVRNIFSHDKMMCFVTAYHKGYRTTGQAKVVHRYLPREVGELLVWYMWLVLPFWQEVQGISRQVGRYSAFLWADETVQGDVAGADTPGTVTVEEAGEGADGASTADEEAATGEWTWRDERVWTTDKARRIMQRHSTRLLGSRLNVSMWRHVAIAIANRYLNEAFGRQAEDGLADENDDDELEDSPWDLQAGHGTRLAGMIYARELMQFGSGLAAKRQKFRKVSRQWHRFLGFGAEDSGYMVAGRKRKMEAHDNLRLQARARRFEKLRLVNMAGQLRQMTGDDKAEFRGNQKEVLKAIVDGHSPILQIMGTGGGKSLSFMLPAYCSPDGVTVVVTPLVALRTDMHARCVKAGITSHVWQSNRNNQAASIVFVTPESAVTKGFRDFVSRLEARQALDRIVVDECHVVLEGTRTFRPQLRELGSAVNEFGAQLVFLTATLAPADEAAFFALTGIEKGRLRMFRTASTRKNIRYEAREVRGTSDGRDGADAVDEEVCRAVREWVGCGGEGKAVVYATSIERVERLGTMLECAVFFSDVDTARGKAERLEAWRRGNGADGGIVVATNALGLGIDIPDVRLVVHAEMPRELRRYVQESGRGGRDGERSRSVVIYRREGQREASCEEFLGGRECRRVVLDRVMDGRTDRLECESGEEACDVCKRPGEEAVEEEAAEAEEEAEAEEAAEAGTAVFTAAYRGSVLARWQLERRQMTEMGEVEGFIKLLRQIHGRCVVCMGRGRGAAEHEFGDCAKREGGDEWEVVRCGIEQTAHEIFTLRRLEDFSGCFHCGLPQEVCERWEAEADDGGRFSIREGRQCQHGRTLLELYAGGLVRCGAAGVQEVLVGMGKTDGLPAQGEGSGAEDGGWYRWLGERVKWGGIEASRLCQVTYKLWCKVEEEEETAGLDDMPFEDGEEGLMEAEGEVLLFQRALDEEARRGCFFCSVSREESELAGRDGCRDAYRDTCHHTTL</sequence>
<evidence type="ECO:0000256" key="2">
    <source>
        <dbReference type="ARBA" id="ARBA00022741"/>
    </source>
</evidence>
<keyword evidence="10" id="KW-1185">Reference proteome</keyword>
<dbReference type="InterPro" id="IPR001650">
    <property type="entry name" value="Helicase_C-like"/>
</dbReference>
<evidence type="ECO:0000259" key="8">
    <source>
        <dbReference type="PROSITE" id="PS51194"/>
    </source>
</evidence>
<comment type="similarity">
    <text evidence="1">Belongs to the helicase family. RecQ subfamily.</text>
</comment>
<accession>A0A8H6MSI0</accession>
<evidence type="ECO:0000259" key="7">
    <source>
        <dbReference type="PROSITE" id="PS51192"/>
    </source>
</evidence>
<dbReference type="Gene3D" id="3.40.50.300">
    <property type="entry name" value="P-loop containing nucleotide triphosphate hydrolases"/>
    <property type="match status" value="2"/>
</dbReference>
<comment type="caution">
    <text evidence="9">The sequence shown here is derived from an EMBL/GenBank/DDBJ whole genome shotgun (WGS) entry which is preliminary data.</text>
</comment>
<comment type="catalytic activity">
    <reaction evidence="4">
        <text>Couples ATP hydrolysis with the unwinding of duplex DNA by translocating in the 3'-5' direction.</text>
        <dbReference type="EC" id="5.6.2.4"/>
    </reaction>
</comment>
<dbReference type="Proteomes" id="UP000654918">
    <property type="component" value="Unassembled WGS sequence"/>
</dbReference>
<dbReference type="Pfam" id="PF00270">
    <property type="entry name" value="DEAD"/>
    <property type="match status" value="1"/>
</dbReference>
<evidence type="ECO:0000256" key="6">
    <source>
        <dbReference type="SAM" id="MobiDB-lite"/>
    </source>
</evidence>
<keyword evidence="3" id="KW-0067">ATP-binding</keyword>
<dbReference type="InterPro" id="IPR014001">
    <property type="entry name" value="Helicase_ATP-bd"/>
</dbReference>
<organism evidence="9 10">
    <name type="scientific">Colletotrichum plurivorum</name>
    <dbReference type="NCBI Taxonomy" id="2175906"/>
    <lineage>
        <taxon>Eukaryota</taxon>
        <taxon>Fungi</taxon>
        <taxon>Dikarya</taxon>
        <taxon>Ascomycota</taxon>
        <taxon>Pezizomycotina</taxon>
        <taxon>Sordariomycetes</taxon>
        <taxon>Hypocreomycetidae</taxon>
        <taxon>Glomerellales</taxon>
        <taxon>Glomerellaceae</taxon>
        <taxon>Colletotrichum</taxon>
        <taxon>Colletotrichum orchidearum species complex</taxon>
    </lineage>
</organism>
<evidence type="ECO:0000313" key="9">
    <source>
        <dbReference type="EMBL" id="KAF6806658.1"/>
    </source>
</evidence>
<evidence type="ECO:0000256" key="3">
    <source>
        <dbReference type="ARBA" id="ARBA00022840"/>
    </source>
</evidence>
<dbReference type="GO" id="GO:0005694">
    <property type="term" value="C:chromosome"/>
    <property type="evidence" value="ECO:0007669"/>
    <property type="project" value="TreeGrafter"/>
</dbReference>
<evidence type="ECO:0000313" key="10">
    <source>
        <dbReference type="Proteomes" id="UP000654918"/>
    </source>
</evidence>
<dbReference type="GO" id="GO:0000724">
    <property type="term" value="P:double-strand break repair via homologous recombination"/>
    <property type="evidence" value="ECO:0007669"/>
    <property type="project" value="TreeGrafter"/>
</dbReference>
<dbReference type="GO" id="GO:0005737">
    <property type="term" value="C:cytoplasm"/>
    <property type="evidence" value="ECO:0007669"/>
    <property type="project" value="TreeGrafter"/>
</dbReference>